<keyword evidence="4" id="KW-0804">Transcription</keyword>
<dbReference type="Pfam" id="PF04542">
    <property type="entry name" value="Sigma70_r2"/>
    <property type="match status" value="1"/>
</dbReference>
<dbReference type="InterPro" id="IPR007627">
    <property type="entry name" value="RNA_pol_sigma70_r2"/>
</dbReference>
<dbReference type="Gene3D" id="1.10.1740.10">
    <property type="match status" value="1"/>
</dbReference>
<evidence type="ECO:0000259" key="5">
    <source>
        <dbReference type="Pfam" id="PF04542"/>
    </source>
</evidence>
<dbReference type="SUPFAM" id="SSF88946">
    <property type="entry name" value="Sigma2 domain of RNA polymerase sigma factors"/>
    <property type="match status" value="1"/>
</dbReference>
<dbReference type="InterPro" id="IPR014284">
    <property type="entry name" value="RNA_pol_sigma-70_dom"/>
</dbReference>
<proteinExistence type="predicted"/>
<protein>
    <submittedName>
        <fullName evidence="6">Sigma-70 family RNA polymerase sigma factor</fullName>
    </submittedName>
</protein>
<sequence length="188" mass="21959">MHTTPVSLLERLRRPEEQEAWGRCVELYTPLIYYWARRAGSSVPEAADLAQDVFVVLIQKLPEFRYDRGGTFRGWLRTITLNKWRELHRRRVLPARRDDDPRLEELVVPDPTESFDEAEYRNQLVGRALRLMQAEFQPTTWKACWEHVVSGRPAADVARELAISVDSVYAAKSRVLRRLRTELDGLID</sequence>
<dbReference type="GO" id="GO:0006352">
    <property type="term" value="P:DNA-templated transcription initiation"/>
    <property type="evidence" value="ECO:0007669"/>
    <property type="project" value="InterPro"/>
</dbReference>
<dbReference type="GO" id="GO:0003677">
    <property type="term" value="F:DNA binding"/>
    <property type="evidence" value="ECO:0007669"/>
    <property type="project" value="UniProtKB-KW"/>
</dbReference>
<evidence type="ECO:0000256" key="4">
    <source>
        <dbReference type="ARBA" id="ARBA00023163"/>
    </source>
</evidence>
<accession>A0AAU7CIL5</accession>
<dbReference type="PANTHER" id="PTHR43133:SF8">
    <property type="entry name" value="RNA POLYMERASE SIGMA FACTOR HI_1459-RELATED"/>
    <property type="match status" value="1"/>
</dbReference>
<feature type="domain" description="RNA polymerase sigma-70 region 2" evidence="5">
    <location>
        <begin position="25"/>
        <end position="91"/>
    </location>
</feature>
<keyword evidence="3" id="KW-0238">DNA-binding</keyword>
<dbReference type="InterPro" id="IPR013325">
    <property type="entry name" value="RNA_pol_sigma_r2"/>
</dbReference>
<reference evidence="6" key="1">
    <citation type="submission" date="2024-05" db="EMBL/GenBank/DDBJ databases">
        <title>Planctomycetes of the genus Singulisphaera possess chitinolytic capabilities.</title>
        <authorList>
            <person name="Ivanova A."/>
        </authorList>
    </citation>
    <scope>NUCLEOTIDE SEQUENCE</scope>
    <source>
        <strain evidence="6">Ch08T</strain>
    </source>
</reference>
<keyword evidence="1" id="KW-0805">Transcription regulation</keyword>
<evidence type="ECO:0000256" key="2">
    <source>
        <dbReference type="ARBA" id="ARBA00023082"/>
    </source>
</evidence>
<evidence type="ECO:0000256" key="1">
    <source>
        <dbReference type="ARBA" id="ARBA00023015"/>
    </source>
</evidence>
<gene>
    <name evidence="6" type="ORF">V5E97_02125</name>
</gene>
<dbReference type="GO" id="GO:0016987">
    <property type="term" value="F:sigma factor activity"/>
    <property type="evidence" value="ECO:0007669"/>
    <property type="project" value="UniProtKB-KW"/>
</dbReference>
<dbReference type="EMBL" id="CP155447">
    <property type="protein sequence ID" value="XBH04839.1"/>
    <property type="molecule type" value="Genomic_DNA"/>
</dbReference>
<name>A0AAU7CIL5_9BACT</name>
<dbReference type="AlphaFoldDB" id="A0AAU7CIL5"/>
<keyword evidence="2" id="KW-0731">Sigma factor</keyword>
<evidence type="ECO:0000256" key="3">
    <source>
        <dbReference type="ARBA" id="ARBA00023125"/>
    </source>
</evidence>
<dbReference type="PANTHER" id="PTHR43133">
    <property type="entry name" value="RNA POLYMERASE ECF-TYPE SIGMA FACTO"/>
    <property type="match status" value="1"/>
</dbReference>
<dbReference type="NCBIfam" id="TIGR02937">
    <property type="entry name" value="sigma70-ECF"/>
    <property type="match status" value="1"/>
</dbReference>
<dbReference type="RefSeq" id="WP_406697640.1">
    <property type="nucleotide sequence ID" value="NZ_CP155447.1"/>
</dbReference>
<organism evidence="6">
    <name type="scientific">Singulisphaera sp. Ch08</name>
    <dbReference type="NCBI Taxonomy" id="3120278"/>
    <lineage>
        <taxon>Bacteria</taxon>
        <taxon>Pseudomonadati</taxon>
        <taxon>Planctomycetota</taxon>
        <taxon>Planctomycetia</taxon>
        <taxon>Isosphaerales</taxon>
        <taxon>Isosphaeraceae</taxon>
        <taxon>Singulisphaera</taxon>
    </lineage>
</organism>
<dbReference type="InterPro" id="IPR039425">
    <property type="entry name" value="RNA_pol_sigma-70-like"/>
</dbReference>
<evidence type="ECO:0000313" key="6">
    <source>
        <dbReference type="EMBL" id="XBH04839.1"/>
    </source>
</evidence>